<keyword evidence="3" id="KW-1185">Reference proteome</keyword>
<evidence type="ECO:0000256" key="1">
    <source>
        <dbReference type="SAM" id="MobiDB-lite"/>
    </source>
</evidence>
<dbReference type="Proteomes" id="UP000283734">
    <property type="component" value="Unassembled WGS sequence"/>
</dbReference>
<accession>A0A418XQ32</accession>
<gene>
    <name evidence="2" type="ORF">D4A39_16875</name>
</gene>
<dbReference type="EMBL" id="QYYA01000063">
    <property type="protein sequence ID" value="RJG14580.1"/>
    <property type="molecule type" value="Genomic_DNA"/>
</dbReference>
<name>A0A418XQ32_9GAMM</name>
<comment type="caution">
    <text evidence="2">The sequence shown here is derived from an EMBL/GenBank/DDBJ whole genome shotgun (WGS) entry which is preliminary data.</text>
</comment>
<dbReference type="AlphaFoldDB" id="A0A418XQ32"/>
<reference evidence="2 3" key="1">
    <citation type="submission" date="2018-09" db="EMBL/GenBank/DDBJ databases">
        <title>Alcanivorax profundi sp. nov., isolated from 1000 m-depth seawater of the Mariana Trench.</title>
        <authorList>
            <person name="Liu J."/>
        </authorList>
    </citation>
    <scope>NUCLEOTIDE SEQUENCE [LARGE SCALE GENOMIC DNA]</scope>
    <source>
        <strain evidence="2 3">MTEO17</strain>
    </source>
</reference>
<organism evidence="2 3">
    <name type="scientific">Alcanivorax profundi</name>
    <dbReference type="NCBI Taxonomy" id="2338368"/>
    <lineage>
        <taxon>Bacteria</taxon>
        <taxon>Pseudomonadati</taxon>
        <taxon>Pseudomonadota</taxon>
        <taxon>Gammaproteobacteria</taxon>
        <taxon>Oceanospirillales</taxon>
        <taxon>Alcanivoracaceae</taxon>
        <taxon>Alcanivorax</taxon>
    </lineage>
</organism>
<feature type="compositionally biased region" description="Basic and acidic residues" evidence="1">
    <location>
        <begin position="37"/>
        <end position="49"/>
    </location>
</feature>
<evidence type="ECO:0000313" key="3">
    <source>
        <dbReference type="Proteomes" id="UP000283734"/>
    </source>
</evidence>
<feature type="region of interest" description="Disordered" evidence="1">
    <location>
        <begin position="1"/>
        <end position="49"/>
    </location>
</feature>
<proteinExistence type="predicted"/>
<evidence type="ECO:0000313" key="2">
    <source>
        <dbReference type="EMBL" id="RJG14580.1"/>
    </source>
</evidence>
<protein>
    <submittedName>
        <fullName evidence="2">Uncharacterized protein</fullName>
    </submittedName>
</protein>
<sequence>MLRYGRRSTGNAKLWTKCGPTGTHGSNKQPPCWPRHRGADAGGHGEDDKTDRLQDAVAKFGQNFALA</sequence>